<dbReference type="RefSeq" id="WP_012373332.1">
    <property type="nucleotide sequence ID" value="NC_010571.1"/>
</dbReference>
<dbReference type="EMBL" id="CP001032">
    <property type="protein sequence ID" value="ACB73794.1"/>
    <property type="molecule type" value="Genomic_DNA"/>
</dbReference>
<evidence type="ECO:0000313" key="1">
    <source>
        <dbReference type="EMBL" id="ACB73794.1"/>
    </source>
</evidence>
<dbReference type="AlphaFoldDB" id="B1ZRV1"/>
<gene>
    <name evidence="1" type="ordered locus">Oter_0504</name>
</gene>
<keyword evidence="2" id="KW-1185">Reference proteome</keyword>
<accession>B1ZRV1</accession>
<dbReference type="HOGENOM" id="CLU_199750_0_0_0"/>
<dbReference type="STRING" id="452637.Oter_0504"/>
<dbReference type="eggNOG" id="ENOG502ZI1E">
    <property type="taxonomic scope" value="Bacteria"/>
</dbReference>
<name>B1ZRV1_OPITP</name>
<protein>
    <recommendedName>
        <fullName evidence="3">ANTAR domain-containing protein</fullName>
    </recommendedName>
</protein>
<dbReference type="OrthoDB" id="198713at2"/>
<reference evidence="1 2" key="1">
    <citation type="journal article" date="2011" name="J. Bacteriol.">
        <title>Genome sequence of the verrucomicrobium Opitutus terrae PB90-1, an abundant inhabitant of rice paddy soil ecosystems.</title>
        <authorList>
            <person name="van Passel M.W."/>
            <person name="Kant R."/>
            <person name="Palva A."/>
            <person name="Copeland A."/>
            <person name="Lucas S."/>
            <person name="Lapidus A."/>
            <person name="Glavina del Rio T."/>
            <person name="Pitluck S."/>
            <person name="Goltsman E."/>
            <person name="Clum A."/>
            <person name="Sun H."/>
            <person name="Schmutz J."/>
            <person name="Larimer F.W."/>
            <person name="Land M.L."/>
            <person name="Hauser L."/>
            <person name="Kyrpides N."/>
            <person name="Mikhailova N."/>
            <person name="Richardson P.P."/>
            <person name="Janssen P.H."/>
            <person name="de Vos W.M."/>
            <person name="Smidt H."/>
        </authorList>
    </citation>
    <scope>NUCLEOTIDE SEQUENCE [LARGE SCALE GENOMIC DNA]</scope>
    <source>
        <strain evidence="2">DSM 11246 / JCM 15787 / PB90-1</strain>
    </source>
</reference>
<sequence length="74" mass="7942">MNELEQLTRLCERLGAPTGQAGTMAAQLLKRAEQLAVERGIGRTAALAYLIDLVVKGRQGETPSSWSSAPPPEH</sequence>
<proteinExistence type="predicted"/>
<evidence type="ECO:0008006" key="3">
    <source>
        <dbReference type="Google" id="ProtNLM"/>
    </source>
</evidence>
<organism evidence="1 2">
    <name type="scientific">Opitutus terrae (strain DSM 11246 / JCM 15787 / PB90-1)</name>
    <dbReference type="NCBI Taxonomy" id="452637"/>
    <lineage>
        <taxon>Bacteria</taxon>
        <taxon>Pseudomonadati</taxon>
        <taxon>Verrucomicrobiota</taxon>
        <taxon>Opitutia</taxon>
        <taxon>Opitutales</taxon>
        <taxon>Opitutaceae</taxon>
        <taxon>Opitutus</taxon>
    </lineage>
</organism>
<dbReference type="KEGG" id="ote:Oter_0504"/>
<dbReference type="Proteomes" id="UP000007013">
    <property type="component" value="Chromosome"/>
</dbReference>
<evidence type="ECO:0000313" key="2">
    <source>
        <dbReference type="Proteomes" id="UP000007013"/>
    </source>
</evidence>